<keyword evidence="1" id="KW-0472">Membrane</keyword>
<reference evidence="2" key="1">
    <citation type="submission" date="2014-12" db="EMBL/GenBank/DDBJ databases">
        <title>The draft genome of the Tatumella morbirosei type strain, LMG23360T isolated from pineapple rot.</title>
        <authorList>
            <person name="Smits T.H."/>
            <person name="Palmer M."/>
            <person name="Venter S.N."/>
            <person name="Duffy B."/>
            <person name="Steenkamp E.T."/>
            <person name="Chan W.Y."/>
            <person name="Coutinho T.A."/>
            <person name="Coetzee M.P."/>
            <person name="De Maayer P."/>
        </authorList>
    </citation>
    <scope>NUCLEOTIDE SEQUENCE [LARGE SCALE GENOMIC DNA]</scope>
    <source>
        <strain evidence="2">LMG 23360</strain>
    </source>
</reference>
<dbReference type="Proteomes" id="UP000029577">
    <property type="component" value="Unassembled WGS sequence"/>
</dbReference>
<dbReference type="InterPro" id="IPR024651">
    <property type="entry name" value="FAD-SLDH_ssu"/>
</dbReference>
<sequence>MKFVIDQETDAGEISASRRSFLIKTTALLASFTLIPAHAVITAPAGTSLISQLQKTAQFLTESQQDPQLISRAANALLKVNSNFAADLQQLSKLIEDNKINNVNELKTSEMFEGKPQQTAKDILSALYLGYAGTPVMLSSEDNVVFVAYAQALTYQLTKDFTPVPSYSRWKSGYWAHLPAGV</sequence>
<protein>
    <recommendedName>
        <fullName evidence="4">Dehydrogenase</fullName>
    </recommendedName>
</protein>
<keyword evidence="1" id="KW-0812">Transmembrane</keyword>
<evidence type="ECO:0000313" key="3">
    <source>
        <dbReference type="Proteomes" id="UP000029577"/>
    </source>
</evidence>
<keyword evidence="3" id="KW-1185">Reference proteome</keyword>
<comment type="caution">
    <text evidence="2">The sequence shown here is derived from an EMBL/GenBank/DDBJ whole genome shotgun (WGS) entry which is preliminary data.</text>
</comment>
<keyword evidence="1" id="KW-1133">Transmembrane helix</keyword>
<name>A0A095UEW2_9GAMM</name>
<proteinExistence type="predicted"/>
<dbReference type="Pfam" id="PF12318">
    <property type="entry name" value="FAD-SLDH"/>
    <property type="match status" value="1"/>
</dbReference>
<dbReference type="STRING" id="642227.HA49_12290"/>
<dbReference type="EMBL" id="JPKR02000003">
    <property type="protein sequence ID" value="KGD72983.1"/>
    <property type="molecule type" value="Genomic_DNA"/>
</dbReference>
<dbReference type="OrthoDB" id="8635030at2"/>
<evidence type="ECO:0000313" key="2">
    <source>
        <dbReference type="EMBL" id="KGD72983.1"/>
    </source>
</evidence>
<dbReference type="eggNOG" id="ENOG5032SIU">
    <property type="taxonomic scope" value="Bacteria"/>
</dbReference>
<evidence type="ECO:0008006" key="4">
    <source>
        <dbReference type="Google" id="ProtNLM"/>
    </source>
</evidence>
<feature type="transmembrane region" description="Helical" evidence="1">
    <location>
        <begin position="21"/>
        <end position="41"/>
    </location>
</feature>
<dbReference type="AlphaFoldDB" id="A0A095UEW2"/>
<accession>A0A095UEW2</accession>
<evidence type="ECO:0000256" key="1">
    <source>
        <dbReference type="SAM" id="Phobius"/>
    </source>
</evidence>
<dbReference type="RefSeq" id="WP_038020641.1">
    <property type="nucleotide sequence ID" value="NZ_JPKR02000003.1"/>
</dbReference>
<gene>
    <name evidence="2" type="ORF">HA49_12290</name>
</gene>
<organism evidence="2 3">
    <name type="scientific">Tatumella morbirosei</name>
    <dbReference type="NCBI Taxonomy" id="642227"/>
    <lineage>
        <taxon>Bacteria</taxon>
        <taxon>Pseudomonadati</taxon>
        <taxon>Pseudomonadota</taxon>
        <taxon>Gammaproteobacteria</taxon>
        <taxon>Enterobacterales</taxon>
        <taxon>Erwiniaceae</taxon>
        <taxon>Tatumella</taxon>
    </lineage>
</organism>